<dbReference type="Bgee" id="WBGene00018291">
    <property type="expression patterns" value="Expressed in larva and 3 other cell types or tissues"/>
</dbReference>
<dbReference type="PaxDb" id="6239-F41E6.10"/>
<protein>
    <submittedName>
        <fullName evidence="1">Fungus-Induced Protein</fullName>
    </submittedName>
</protein>
<dbReference type="UCSC" id="F41E6.10">
    <property type="organism name" value="c. elegans"/>
</dbReference>
<organism evidence="1 2">
    <name type="scientific">Caenorhabditis elegans</name>
    <dbReference type="NCBI Taxonomy" id="6239"/>
    <lineage>
        <taxon>Eukaryota</taxon>
        <taxon>Metazoa</taxon>
        <taxon>Ecdysozoa</taxon>
        <taxon>Nematoda</taxon>
        <taxon>Chromadorea</taxon>
        <taxon>Rhabditida</taxon>
        <taxon>Rhabditina</taxon>
        <taxon>Rhabditomorpha</taxon>
        <taxon>Rhabditoidea</taxon>
        <taxon>Rhabditidae</taxon>
        <taxon>Peloderinae</taxon>
        <taxon>Caenorhabditis</taxon>
    </lineage>
</organism>
<proteinExistence type="predicted"/>
<dbReference type="PIR" id="T31877">
    <property type="entry name" value="T31877"/>
</dbReference>
<evidence type="ECO:0000313" key="3">
    <source>
        <dbReference type="WormBase" id="F41E6.10"/>
    </source>
</evidence>
<evidence type="ECO:0000313" key="2">
    <source>
        <dbReference type="Proteomes" id="UP000001940"/>
    </source>
</evidence>
<dbReference type="WormBase" id="F41E6.10">
    <property type="protein sequence ID" value="CE10262"/>
    <property type="gene ID" value="WBGene00018291"/>
    <property type="gene designation" value="fip-4"/>
</dbReference>
<dbReference type="GeneID" id="185620"/>
<dbReference type="RefSeq" id="NP_505221.1">
    <property type="nucleotide sequence ID" value="NM_072820.3"/>
</dbReference>
<dbReference type="STRING" id="6239.F41E6.10.1"/>
<reference evidence="1 2" key="1">
    <citation type="journal article" date="1998" name="Science">
        <title>Genome sequence of the nematode C. elegans: a platform for investigating biology.</title>
        <authorList>
            <consortium name="The C. elegans sequencing consortium"/>
            <person name="Sulson J.E."/>
            <person name="Waterston R."/>
        </authorList>
    </citation>
    <scope>NUCLEOTIDE SEQUENCE [LARGE SCALE GENOMIC DNA]</scope>
    <source>
        <strain evidence="1 2">Bristol N2</strain>
    </source>
</reference>
<dbReference type="OrthoDB" id="27483at2759"/>
<dbReference type="CTD" id="185620"/>
<dbReference type="AlphaFoldDB" id="O16460"/>
<dbReference type="KEGG" id="cel:CELE_F41E6.10"/>
<dbReference type="AGR" id="WB:WBGene00018291"/>
<accession>O16460</accession>
<name>O16460_CAEEL</name>
<dbReference type="InParanoid" id="O16460"/>
<evidence type="ECO:0000313" key="1">
    <source>
        <dbReference type="EMBL" id="CCD64087.1"/>
    </source>
</evidence>
<gene>
    <name evidence="1 3" type="primary">fip-4</name>
    <name evidence="1" type="ORF">CELE_F41E6.10</name>
    <name evidence="3" type="ORF">F41E6.10</name>
</gene>
<dbReference type="EMBL" id="BX284605">
    <property type="protein sequence ID" value="CCD64087.1"/>
    <property type="molecule type" value="Genomic_DNA"/>
</dbReference>
<dbReference type="Proteomes" id="UP000001940">
    <property type="component" value="Chromosome V"/>
</dbReference>
<dbReference type="HOGENOM" id="CLU_2374662_0_0_1"/>
<keyword evidence="2" id="KW-1185">Reference proteome</keyword>
<sequence length="95" mass="10962">MHPPYTNRSFFVCCYDVYLHFNIHFTLFLSHKKLPYEKTGREPPLFSLVVGEDVDEDVGKSKNDDVDGEEQVEEEGSDIFQTLSIKNKLNFVNCG</sequence>